<dbReference type="InterPro" id="IPR050186">
    <property type="entry name" value="TPT_transporter"/>
</dbReference>
<evidence type="ECO:0000256" key="2">
    <source>
        <dbReference type="ARBA" id="ARBA00022692"/>
    </source>
</evidence>
<dbReference type="AlphaFoldDB" id="A0AAW1RVD8"/>
<evidence type="ECO:0000259" key="7">
    <source>
        <dbReference type="Pfam" id="PF03151"/>
    </source>
</evidence>
<reference evidence="8 9" key="1">
    <citation type="journal article" date="2024" name="Nat. Commun.">
        <title>Phylogenomics reveals the evolutionary origins of lichenization in chlorophyte algae.</title>
        <authorList>
            <person name="Puginier C."/>
            <person name="Libourel C."/>
            <person name="Otte J."/>
            <person name="Skaloud P."/>
            <person name="Haon M."/>
            <person name="Grisel S."/>
            <person name="Petersen M."/>
            <person name="Berrin J.G."/>
            <person name="Delaux P.M."/>
            <person name="Dal Grande F."/>
            <person name="Keller J."/>
        </authorList>
    </citation>
    <scope>NUCLEOTIDE SEQUENCE [LARGE SCALE GENOMIC DNA]</scope>
    <source>
        <strain evidence="8 9">SAG 245.80</strain>
    </source>
</reference>
<evidence type="ECO:0000256" key="3">
    <source>
        <dbReference type="ARBA" id="ARBA00022989"/>
    </source>
</evidence>
<feature type="transmembrane region" description="Helical" evidence="6">
    <location>
        <begin position="185"/>
        <end position="209"/>
    </location>
</feature>
<evidence type="ECO:0000256" key="5">
    <source>
        <dbReference type="SAM" id="MobiDB-lite"/>
    </source>
</evidence>
<dbReference type="InterPro" id="IPR037185">
    <property type="entry name" value="EmrE-like"/>
</dbReference>
<evidence type="ECO:0000313" key="9">
    <source>
        <dbReference type="Proteomes" id="UP001445335"/>
    </source>
</evidence>
<proteinExistence type="predicted"/>
<feature type="transmembrane region" description="Helical" evidence="6">
    <location>
        <begin position="98"/>
        <end position="117"/>
    </location>
</feature>
<feature type="transmembrane region" description="Helical" evidence="6">
    <location>
        <begin position="32"/>
        <end position="54"/>
    </location>
</feature>
<keyword evidence="2 6" id="KW-0812">Transmembrane</keyword>
<keyword evidence="4 6" id="KW-0472">Membrane</keyword>
<comment type="subcellular location">
    <subcellularLocation>
        <location evidence="1">Membrane</location>
        <topology evidence="1">Multi-pass membrane protein</topology>
    </subcellularLocation>
</comment>
<feature type="transmembrane region" description="Helical" evidence="6">
    <location>
        <begin position="221"/>
        <end position="243"/>
    </location>
</feature>
<keyword evidence="3 6" id="KW-1133">Transmembrane helix</keyword>
<dbReference type="InterPro" id="IPR004853">
    <property type="entry name" value="Sugar_P_trans_dom"/>
</dbReference>
<protein>
    <recommendedName>
        <fullName evidence="7">Sugar phosphate transporter domain-containing protein</fullName>
    </recommendedName>
</protein>
<dbReference type="Proteomes" id="UP001445335">
    <property type="component" value="Unassembled WGS sequence"/>
</dbReference>
<comment type="caution">
    <text evidence="8">The sequence shown here is derived from an EMBL/GenBank/DDBJ whole genome shotgun (WGS) entry which is preliminary data.</text>
</comment>
<feature type="transmembrane region" description="Helical" evidence="6">
    <location>
        <begin position="7"/>
        <end position="26"/>
    </location>
</feature>
<feature type="transmembrane region" description="Helical" evidence="6">
    <location>
        <begin position="250"/>
        <end position="271"/>
    </location>
</feature>
<gene>
    <name evidence="8" type="ORF">WJX81_003509</name>
</gene>
<evidence type="ECO:0000313" key="8">
    <source>
        <dbReference type="EMBL" id="KAK9837287.1"/>
    </source>
</evidence>
<dbReference type="SUPFAM" id="SSF103481">
    <property type="entry name" value="Multidrug resistance efflux transporter EmrE"/>
    <property type="match status" value="2"/>
</dbReference>
<feature type="transmembrane region" description="Helical" evidence="6">
    <location>
        <begin position="66"/>
        <end position="86"/>
    </location>
</feature>
<evidence type="ECO:0000256" key="4">
    <source>
        <dbReference type="ARBA" id="ARBA00023136"/>
    </source>
</evidence>
<feature type="region of interest" description="Disordered" evidence="5">
    <location>
        <begin position="319"/>
        <end position="340"/>
    </location>
</feature>
<organism evidence="8 9">
    <name type="scientific">Elliptochloris bilobata</name>
    <dbReference type="NCBI Taxonomy" id="381761"/>
    <lineage>
        <taxon>Eukaryota</taxon>
        <taxon>Viridiplantae</taxon>
        <taxon>Chlorophyta</taxon>
        <taxon>core chlorophytes</taxon>
        <taxon>Trebouxiophyceae</taxon>
        <taxon>Trebouxiophyceae incertae sedis</taxon>
        <taxon>Elliptochloris clade</taxon>
        <taxon>Elliptochloris</taxon>
    </lineage>
</organism>
<accession>A0AAW1RVD8</accession>
<feature type="transmembrane region" description="Helical" evidence="6">
    <location>
        <begin position="277"/>
        <end position="296"/>
    </location>
</feature>
<dbReference type="EMBL" id="JALJOU010000022">
    <property type="protein sequence ID" value="KAK9837287.1"/>
    <property type="molecule type" value="Genomic_DNA"/>
</dbReference>
<feature type="domain" description="Sugar phosphate transporter" evidence="7">
    <location>
        <begin position="7"/>
        <end position="294"/>
    </location>
</feature>
<name>A0AAW1RVD8_9CHLO</name>
<evidence type="ECO:0000256" key="1">
    <source>
        <dbReference type="ARBA" id="ARBA00004141"/>
    </source>
</evidence>
<keyword evidence="9" id="KW-1185">Reference proteome</keyword>
<dbReference type="Pfam" id="PF03151">
    <property type="entry name" value="TPT"/>
    <property type="match status" value="1"/>
</dbReference>
<sequence length="340" mass="36293">MDLYTPFLILSWYASNIGVLLLNKLLLTSYGFKYPIFLTMCHMLSCTFMGYAFSRFSSVPAKSVRGGVVLTKIAVLATVFCLSVVLGNASLRFIPVSFNQAIGATTPFFTALLGLVMLRDRETWLVYGSLVPVVIGIVVASGGEPLFHLIGFLACVGATAARAFKSVLQSVLMSHSTEKLDSMSLLLYMAPIAATLLLPFTVVLEGNVVRHVTVLAADEPWFLAVLGLNSFLAFFVNLTNFLVTKHTSALTLQVLGNAKGVVAATISVLLFHNPVTAMSMAGYGITVCGVVCYSQAKKVGKVQKLNGESLPLTDSSNLPTVGSLSKGPYGTGRIRGLSSE</sequence>
<evidence type="ECO:0000256" key="6">
    <source>
        <dbReference type="SAM" id="Phobius"/>
    </source>
</evidence>
<dbReference type="PANTHER" id="PTHR11132">
    <property type="entry name" value="SOLUTE CARRIER FAMILY 35"/>
    <property type="match status" value="1"/>
</dbReference>
<dbReference type="GO" id="GO:0016020">
    <property type="term" value="C:membrane"/>
    <property type="evidence" value="ECO:0007669"/>
    <property type="project" value="UniProtKB-SubCell"/>
</dbReference>